<feature type="compositionally biased region" description="Basic and acidic residues" evidence="1">
    <location>
        <begin position="21"/>
        <end position="38"/>
    </location>
</feature>
<evidence type="ECO:0000313" key="3">
    <source>
        <dbReference type="EMBL" id="QFQ01872.1"/>
    </source>
</evidence>
<evidence type="ECO:0000256" key="2">
    <source>
        <dbReference type="SAM" id="Phobius"/>
    </source>
</evidence>
<feature type="transmembrane region" description="Helical" evidence="2">
    <location>
        <begin position="46"/>
        <end position="68"/>
    </location>
</feature>
<feature type="region of interest" description="Disordered" evidence="1">
    <location>
        <begin position="1"/>
        <end position="40"/>
    </location>
</feature>
<keyword evidence="2" id="KW-1133">Transmembrane helix</keyword>
<feature type="compositionally biased region" description="Low complexity" evidence="1">
    <location>
        <begin position="1"/>
        <end position="18"/>
    </location>
</feature>
<accession>A0A5J6Z6M4</accession>
<keyword evidence="2" id="KW-0472">Membrane</keyword>
<dbReference type="EMBL" id="CP045032">
    <property type="protein sequence ID" value="QFQ01872.1"/>
    <property type="molecule type" value="Genomic_DNA"/>
</dbReference>
<feature type="transmembrane region" description="Helical" evidence="2">
    <location>
        <begin position="257"/>
        <end position="277"/>
    </location>
</feature>
<proteinExistence type="predicted"/>
<protein>
    <submittedName>
        <fullName evidence="3">ABC-2 family transporter protein</fullName>
    </submittedName>
</protein>
<organism evidence="3 4">
    <name type="scientific">Corynebacterium urogenitale</name>
    <dbReference type="NCBI Taxonomy" id="2487892"/>
    <lineage>
        <taxon>Bacteria</taxon>
        <taxon>Bacillati</taxon>
        <taxon>Actinomycetota</taxon>
        <taxon>Actinomycetes</taxon>
        <taxon>Mycobacteriales</taxon>
        <taxon>Corynebacteriaceae</taxon>
        <taxon>Corynebacterium</taxon>
    </lineage>
</organism>
<dbReference type="KEGG" id="cuo:CUROG_02405"/>
<name>A0A5J6Z6M4_9CORY</name>
<dbReference type="OrthoDB" id="2151407at2"/>
<keyword evidence="4" id="KW-1185">Reference proteome</keyword>
<dbReference type="AlphaFoldDB" id="A0A5J6Z6M4"/>
<evidence type="ECO:0000313" key="4">
    <source>
        <dbReference type="Proteomes" id="UP000326711"/>
    </source>
</evidence>
<dbReference type="RefSeq" id="WP_151902310.1">
    <property type="nucleotide sequence ID" value="NZ_CP045032.1"/>
</dbReference>
<feature type="transmembrane region" description="Helical" evidence="2">
    <location>
        <begin position="212"/>
        <end position="233"/>
    </location>
</feature>
<keyword evidence="2" id="KW-0812">Transmembrane</keyword>
<evidence type="ECO:0000256" key="1">
    <source>
        <dbReference type="SAM" id="MobiDB-lite"/>
    </source>
</evidence>
<gene>
    <name evidence="3" type="ORF">CUROG_02405</name>
</gene>
<dbReference type="Proteomes" id="UP000326711">
    <property type="component" value="Chromosome"/>
</dbReference>
<reference evidence="4" key="1">
    <citation type="submission" date="2019-10" db="EMBL/GenBank/DDBJ databases">
        <title>Complete genome sequence of Corynebacterium urogenitalis DSM 108747, isolated from the genital tract of a cow.</title>
        <authorList>
            <person name="Ruckert C."/>
            <person name="Ballas P."/>
            <person name="Wagener K."/>
            <person name="Drillich M."/>
            <person name="Kaempfer P."/>
            <person name="Busse H.-J."/>
            <person name="Ehling-Schulz M."/>
        </authorList>
    </citation>
    <scope>NUCLEOTIDE SEQUENCE [LARGE SCALE GENOMIC DNA]</scope>
    <source>
        <strain evidence="4">LMM 1652</strain>
    </source>
</reference>
<sequence length="293" mass="30771">MADTTQQPPASTQQAQAPEHASTEHPTTEQHKHHEHIELTPTRKKFIRSIALTLGLSVILVGMLLLFIMPSLKSGPHHLEVGIVGSEQTITDIDKALKAQDTEAFDLREYPSAESLNTAIETREITGGFDLSQPDTLRIAVASAGSTAVSGTLTQTGQAIGKQMSLEPKVDDIVALPEADPTGTGIGGLAECFGNKGFTVAAMTMMFVGNPFAGIATSAVWLPTAVAALGQLLPPGATGTLVRAVAYFDGHGGTHGFWTLIGWIAFGLILWGLAPLLSLRSEKRTAKSAGAAD</sequence>